<dbReference type="InterPro" id="IPR037523">
    <property type="entry name" value="VOC_core"/>
</dbReference>
<gene>
    <name evidence="2" type="ORF">IAB51_04800</name>
</gene>
<dbReference type="SUPFAM" id="SSF54593">
    <property type="entry name" value="Glyoxalase/Bleomycin resistance protein/Dihydroxybiphenyl dioxygenase"/>
    <property type="match status" value="1"/>
</dbReference>
<feature type="domain" description="VOC" evidence="1">
    <location>
        <begin position="2"/>
        <end position="139"/>
    </location>
</feature>
<evidence type="ECO:0000313" key="3">
    <source>
        <dbReference type="Proteomes" id="UP000824002"/>
    </source>
</evidence>
<name>A0A9D1JZC2_9FIRM</name>
<dbReference type="PROSITE" id="PS51819">
    <property type="entry name" value="VOC"/>
    <property type="match status" value="1"/>
</dbReference>
<dbReference type="InterPro" id="IPR029068">
    <property type="entry name" value="Glyas_Bleomycin-R_OHBP_Dase"/>
</dbReference>
<comment type="caution">
    <text evidence="2">The sequence shown here is derived from an EMBL/GenBank/DDBJ whole genome shotgun (WGS) entry which is preliminary data.</text>
</comment>
<sequence>MQLGTTYICVEDMEKSLAFYKTLLQREPVEQNGSRWATFACGNCLSLYNKRFDEELIKTEPASHFNQAYLEDFRRDTGPKQNNQVIFNFETEDLAAEYARLRALKIGELSDLMYVNVHMPYWYFNIKDPDGNLLEITGKYPPKP</sequence>
<proteinExistence type="predicted"/>
<dbReference type="Proteomes" id="UP000824002">
    <property type="component" value="Unassembled WGS sequence"/>
</dbReference>
<dbReference type="AlphaFoldDB" id="A0A9D1JZC2"/>
<dbReference type="InterPro" id="IPR004360">
    <property type="entry name" value="Glyas_Fos-R_dOase_dom"/>
</dbReference>
<accession>A0A9D1JZC2</accession>
<dbReference type="CDD" id="cd06587">
    <property type="entry name" value="VOC"/>
    <property type="match status" value="1"/>
</dbReference>
<dbReference type="Pfam" id="PF00903">
    <property type="entry name" value="Glyoxalase"/>
    <property type="match status" value="1"/>
</dbReference>
<evidence type="ECO:0000259" key="1">
    <source>
        <dbReference type="PROSITE" id="PS51819"/>
    </source>
</evidence>
<evidence type="ECO:0000313" key="2">
    <source>
        <dbReference type="EMBL" id="HIS76115.1"/>
    </source>
</evidence>
<protein>
    <submittedName>
        <fullName evidence="2">VOC family protein</fullName>
    </submittedName>
</protein>
<reference evidence="2" key="1">
    <citation type="submission" date="2020-10" db="EMBL/GenBank/DDBJ databases">
        <authorList>
            <person name="Gilroy R."/>
        </authorList>
    </citation>
    <scope>NUCLEOTIDE SEQUENCE</scope>
    <source>
        <strain evidence="2">CHK199-13235</strain>
    </source>
</reference>
<organism evidence="2 3">
    <name type="scientific">Candidatus Merdivicinus excrementipullorum</name>
    <dbReference type="NCBI Taxonomy" id="2840867"/>
    <lineage>
        <taxon>Bacteria</taxon>
        <taxon>Bacillati</taxon>
        <taxon>Bacillota</taxon>
        <taxon>Clostridia</taxon>
        <taxon>Eubacteriales</taxon>
        <taxon>Oscillospiraceae</taxon>
        <taxon>Oscillospiraceae incertae sedis</taxon>
        <taxon>Candidatus Merdivicinus</taxon>
    </lineage>
</organism>
<dbReference type="EMBL" id="DVJP01000032">
    <property type="protein sequence ID" value="HIS76115.1"/>
    <property type="molecule type" value="Genomic_DNA"/>
</dbReference>
<dbReference type="Gene3D" id="3.10.180.10">
    <property type="entry name" value="2,3-Dihydroxybiphenyl 1,2-Dioxygenase, domain 1"/>
    <property type="match status" value="1"/>
</dbReference>
<reference evidence="2" key="2">
    <citation type="journal article" date="2021" name="PeerJ">
        <title>Extensive microbial diversity within the chicken gut microbiome revealed by metagenomics and culture.</title>
        <authorList>
            <person name="Gilroy R."/>
            <person name="Ravi A."/>
            <person name="Getino M."/>
            <person name="Pursley I."/>
            <person name="Horton D.L."/>
            <person name="Alikhan N.F."/>
            <person name="Baker D."/>
            <person name="Gharbi K."/>
            <person name="Hall N."/>
            <person name="Watson M."/>
            <person name="Adriaenssens E.M."/>
            <person name="Foster-Nyarko E."/>
            <person name="Jarju S."/>
            <person name="Secka A."/>
            <person name="Antonio M."/>
            <person name="Oren A."/>
            <person name="Chaudhuri R.R."/>
            <person name="La Ragione R."/>
            <person name="Hildebrand F."/>
            <person name="Pallen M.J."/>
        </authorList>
    </citation>
    <scope>NUCLEOTIDE SEQUENCE</scope>
    <source>
        <strain evidence="2">CHK199-13235</strain>
    </source>
</reference>